<dbReference type="InterPro" id="IPR015824">
    <property type="entry name" value="Phosphoglycerate_kinase_N"/>
</dbReference>
<evidence type="ECO:0000256" key="4">
    <source>
        <dbReference type="ARBA" id="ARBA00016471"/>
    </source>
</evidence>
<comment type="subunit">
    <text evidence="10">Monomer.</text>
</comment>
<feature type="binding site" evidence="10">
    <location>
        <begin position="23"/>
        <end position="25"/>
    </location>
    <ligand>
        <name>substrate</name>
    </ligand>
</feature>
<feature type="binding site" evidence="10">
    <location>
        <position position="39"/>
    </location>
    <ligand>
        <name>substrate</name>
    </ligand>
</feature>
<dbReference type="EC" id="2.7.2.3" evidence="3 10"/>
<dbReference type="PANTHER" id="PTHR11406:SF23">
    <property type="entry name" value="PHOSPHOGLYCERATE KINASE 1, CHLOROPLASTIC-RELATED"/>
    <property type="match status" value="1"/>
</dbReference>
<proteinExistence type="inferred from homology"/>
<keyword evidence="6 10" id="KW-0547">Nucleotide-binding</keyword>
<name>A0ABS3AVT6_9FIRM</name>
<keyword evidence="9 10" id="KW-0324">Glycolysis</keyword>
<feature type="binding site" evidence="10">
    <location>
        <position position="205"/>
    </location>
    <ligand>
        <name>ATP</name>
        <dbReference type="ChEBI" id="CHEBI:30616"/>
    </ligand>
</feature>
<evidence type="ECO:0000256" key="6">
    <source>
        <dbReference type="ARBA" id="ARBA00022741"/>
    </source>
</evidence>
<comment type="subcellular location">
    <subcellularLocation>
        <location evidence="10">Cytoplasm</location>
    </subcellularLocation>
</comment>
<dbReference type="EMBL" id="JAFITA010000002">
    <property type="protein sequence ID" value="MBN4077334.1"/>
    <property type="molecule type" value="Genomic_DNA"/>
</dbReference>
<feature type="binding site" evidence="10">
    <location>
        <begin position="353"/>
        <end position="356"/>
    </location>
    <ligand>
        <name>ATP</name>
        <dbReference type="ChEBI" id="CHEBI:30616"/>
    </ligand>
</feature>
<feature type="binding site" evidence="10">
    <location>
        <begin position="62"/>
        <end position="65"/>
    </location>
    <ligand>
        <name>substrate</name>
    </ligand>
</feature>
<feature type="binding site" evidence="10">
    <location>
        <position position="154"/>
    </location>
    <ligand>
        <name>substrate</name>
    </ligand>
</feature>
<comment type="similarity">
    <text evidence="10 11">Belongs to the phosphoglycerate kinase family.</text>
</comment>
<accession>A0ABS3AVT6</accession>
<feature type="binding site" evidence="10">
    <location>
        <position position="121"/>
    </location>
    <ligand>
        <name>substrate</name>
    </ligand>
</feature>
<comment type="catalytic activity">
    <reaction evidence="1 10 11">
        <text>(2R)-3-phosphoglycerate + ATP = (2R)-3-phospho-glyceroyl phosphate + ADP</text>
        <dbReference type="Rhea" id="RHEA:14801"/>
        <dbReference type="ChEBI" id="CHEBI:30616"/>
        <dbReference type="ChEBI" id="CHEBI:57604"/>
        <dbReference type="ChEBI" id="CHEBI:58272"/>
        <dbReference type="ChEBI" id="CHEBI:456216"/>
        <dbReference type="EC" id="2.7.2.3"/>
    </reaction>
</comment>
<dbReference type="InterPro" id="IPR036043">
    <property type="entry name" value="Phosphoglycerate_kinase_sf"/>
</dbReference>
<dbReference type="Gene3D" id="3.40.50.1260">
    <property type="entry name" value="Phosphoglycerate kinase, N-terminal domain"/>
    <property type="match status" value="2"/>
</dbReference>
<keyword evidence="13" id="KW-1185">Reference proteome</keyword>
<feature type="binding site" evidence="10">
    <location>
        <position position="296"/>
    </location>
    <ligand>
        <name>ATP</name>
        <dbReference type="ChEBI" id="CHEBI:30616"/>
    </ligand>
</feature>
<dbReference type="SUPFAM" id="SSF53748">
    <property type="entry name" value="Phosphoglycerate kinase"/>
    <property type="match status" value="1"/>
</dbReference>
<dbReference type="PANTHER" id="PTHR11406">
    <property type="entry name" value="PHOSPHOGLYCERATE KINASE"/>
    <property type="match status" value="1"/>
</dbReference>
<keyword evidence="10" id="KW-0963">Cytoplasm</keyword>
<evidence type="ECO:0000256" key="7">
    <source>
        <dbReference type="ARBA" id="ARBA00022777"/>
    </source>
</evidence>
<evidence type="ECO:0000313" key="13">
    <source>
        <dbReference type="Proteomes" id="UP000765003"/>
    </source>
</evidence>
<dbReference type="PIRSF" id="PIRSF000724">
    <property type="entry name" value="Pgk"/>
    <property type="match status" value="1"/>
</dbReference>
<comment type="caution">
    <text evidence="12">The sequence shown here is derived from an EMBL/GenBank/DDBJ whole genome shotgun (WGS) entry which is preliminary data.</text>
</comment>
<keyword evidence="8 10" id="KW-0067">ATP-binding</keyword>
<dbReference type="PROSITE" id="PS00111">
    <property type="entry name" value="PGLYCERATE_KINASE"/>
    <property type="match status" value="1"/>
</dbReference>
<evidence type="ECO:0000256" key="1">
    <source>
        <dbReference type="ARBA" id="ARBA00000642"/>
    </source>
</evidence>
<dbReference type="HAMAP" id="MF_00145">
    <property type="entry name" value="Phosphoglyc_kinase"/>
    <property type="match status" value="1"/>
</dbReference>
<dbReference type="PRINTS" id="PR00477">
    <property type="entry name" value="PHGLYCKINASE"/>
</dbReference>
<comment type="pathway">
    <text evidence="2 10">Carbohydrate degradation; glycolysis; pyruvate from D-glyceraldehyde 3-phosphate: step 2/5.</text>
</comment>
<dbReference type="Pfam" id="PF00162">
    <property type="entry name" value="PGK"/>
    <property type="match status" value="1"/>
</dbReference>
<evidence type="ECO:0000256" key="8">
    <source>
        <dbReference type="ARBA" id="ARBA00022840"/>
    </source>
</evidence>
<gene>
    <name evidence="10" type="primary">pgk</name>
    <name evidence="12" type="ORF">JYT19_00315</name>
</gene>
<evidence type="ECO:0000256" key="10">
    <source>
        <dbReference type="HAMAP-Rule" id="MF_00145"/>
    </source>
</evidence>
<reference evidence="12" key="1">
    <citation type="submission" date="2021-02" db="EMBL/GenBank/DDBJ databases">
        <title>Activity-based single-cell genomes from oceanic crustal fluid captures similar information to metagenomic and metatranscriptomic surveys with orders of magnitude less sampling.</title>
        <authorList>
            <person name="D'Angelo T.S."/>
            <person name="Orcutt B.N."/>
        </authorList>
    </citation>
    <scope>NUCLEOTIDE SEQUENCE [LARGE SCALE GENOMIC DNA]</scope>
    <source>
        <strain evidence="12">AH-315-E05</strain>
    </source>
</reference>
<keyword evidence="7 10" id="KW-0418">Kinase</keyword>
<dbReference type="Proteomes" id="UP000765003">
    <property type="component" value="Unassembled WGS sequence"/>
</dbReference>
<organism evidence="12 13">
    <name type="scientific">Sulfobacillus acidophilus</name>
    <dbReference type="NCBI Taxonomy" id="53633"/>
    <lineage>
        <taxon>Bacteria</taxon>
        <taxon>Bacillati</taxon>
        <taxon>Bacillota</taxon>
        <taxon>Clostridia</taxon>
        <taxon>Eubacteriales</taxon>
        <taxon>Clostridiales Family XVII. Incertae Sedis</taxon>
        <taxon>Sulfobacillus</taxon>
    </lineage>
</organism>
<evidence type="ECO:0000256" key="2">
    <source>
        <dbReference type="ARBA" id="ARBA00004838"/>
    </source>
</evidence>
<feature type="binding site" evidence="10">
    <location>
        <position position="327"/>
    </location>
    <ligand>
        <name>ATP</name>
        <dbReference type="ChEBI" id="CHEBI:30616"/>
    </ligand>
</feature>
<evidence type="ECO:0000256" key="11">
    <source>
        <dbReference type="RuleBase" id="RU000532"/>
    </source>
</evidence>
<evidence type="ECO:0000256" key="3">
    <source>
        <dbReference type="ARBA" id="ARBA00013061"/>
    </source>
</evidence>
<evidence type="ECO:0000256" key="5">
    <source>
        <dbReference type="ARBA" id="ARBA00022679"/>
    </source>
</evidence>
<protein>
    <recommendedName>
        <fullName evidence="4 10">Phosphoglycerate kinase</fullName>
        <ecNumber evidence="3 10">2.7.2.3</ecNumber>
    </recommendedName>
</protein>
<dbReference type="InterPro" id="IPR001576">
    <property type="entry name" value="Phosphoglycerate_kinase"/>
</dbReference>
<keyword evidence="5 10" id="KW-0808">Transferase</keyword>
<dbReference type="GO" id="GO:0016301">
    <property type="term" value="F:kinase activity"/>
    <property type="evidence" value="ECO:0007669"/>
    <property type="project" value="UniProtKB-KW"/>
</dbReference>
<evidence type="ECO:0000256" key="9">
    <source>
        <dbReference type="ARBA" id="ARBA00023152"/>
    </source>
</evidence>
<dbReference type="InterPro" id="IPR015911">
    <property type="entry name" value="Phosphoglycerate_kinase_CS"/>
</dbReference>
<evidence type="ECO:0000313" key="12">
    <source>
        <dbReference type="EMBL" id="MBN4077334.1"/>
    </source>
</evidence>
<sequence length="398" mass="42824">MAIKWIDELEFDFSGKRVFCRFDLNVPLNEDGSIADESRIMAILPTLSLLMKAGAKVVIASHLGRPKGKPRAKLSLKVVAIRLQELLKKDLIFAEDCVGDGVALLSLNLANGSVLMLENLRFHSGEEKNDADFAKSLLRLADVYVNDAFGAVHRGHASVCALPKLFKVTMGGLLLKKELNAFKKVKNNPEQPFVAILGGAKVSDKIGVIGQLLQKANKIIIGGAMAYTFLKAQGENIGASRVEEDKITIANSILRKAKEKSVKIVLPIDHVVAADFNEKAKAKVIDSGQFAKDEMGLDIGPKSCEEFAKAIPAFGTIFWNGPMGVYEWEAFSKGTFLLMRAIARSRAYSVVGGGDSIAALNKGKMASEISHVSTGGGAGLEFLEGAKCPGLLALGYEF</sequence>